<dbReference type="STRING" id="211586.SO_2688"/>
<dbReference type="Proteomes" id="UP000008186">
    <property type="component" value="Chromosome"/>
</dbReference>
<gene>
    <name evidence="2" type="ordered locus">SO_2688</name>
</gene>
<dbReference type="EMBL" id="AE014299">
    <property type="protein sequence ID" value="AAN55716.1"/>
    <property type="molecule type" value="Genomic_DNA"/>
</dbReference>
<protein>
    <submittedName>
        <fullName evidence="2">Mu phage uncharacterized protein</fullName>
    </submittedName>
</protein>
<proteinExistence type="predicted"/>
<dbReference type="RefSeq" id="WP_011072635.1">
    <property type="nucleotide sequence ID" value="NC_004347.2"/>
</dbReference>
<reference evidence="2 3" key="4">
    <citation type="journal article" date="2011" name="BMC Genomics">
        <title>Genome-wide protein localization prediction strategies for gram negative bacteria.</title>
        <authorList>
            <person name="Romine M.F."/>
        </authorList>
    </citation>
    <scope>NUCLEOTIDE SEQUENCE [LARGE SCALE GENOMIC DNA]</scope>
    <source>
        <strain evidence="3">ATCC 700550 / JCM 31522 / CIP 106686 / LMG 19005 / NCIMB 14063 / MR-1</strain>
    </source>
</reference>
<feature type="region of interest" description="Disordered" evidence="1">
    <location>
        <begin position="1"/>
        <end position="116"/>
    </location>
</feature>
<feature type="compositionally biased region" description="Basic and acidic residues" evidence="1">
    <location>
        <begin position="46"/>
        <end position="70"/>
    </location>
</feature>
<dbReference type="PaxDb" id="211586-SO_2688"/>
<dbReference type="AlphaFoldDB" id="Q8EDQ5"/>
<dbReference type="KEGG" id="son:SO_2688"/>
<evidence type="ECO:0000313" key="3">
    <source>
        <dbReference type="Proteomes" id="UP000008186"/>
    </source>
</evidence>
<reference evidence="2 3" key="3">
    <citation type="journal article" date="2008" name="Appl. Environ. Microbiol.">
        <title>Identification of mobile elements and pseudogenes in the Shewanella oneidensis MR-1 genome.</title>
        <authorList>
            <person name="Romine M.F."/>
            <person name="Carlson T.S."/>
            <person name="Norbeck A.D."/>
            <person name="McCue L.A."/>
            <person name="Lipton M.S."/>
        </authorList>
    </citation>
    <scope>NUCLEOTIDE SEQUENCE [LARGE SCALE GENOMIC DNA]</scope>
    <source>
        <strain evidence="3">ATCC 700550 / JCM 31522 / CIP 106686 / LMG 19005 / NCIMB 14063 / MR-1</strain>
    </source>
</reference>
<organism evidence="2 3">
    <name type="scientific">Shewanella oneidensis (strain ATCC 700550 / JCM 31522 / CIP 106686 / LMG 19005 / NCIMB 14063 / MR-1)</name>
    <dbReference type="NCBI Taxonomy" id="211586"/>
    <lineage>
        <taxon>Bacteria</taxon>
        <taxon>Pseudomonadati</taxon>
        <taxon>Pseudomonadota</taxon>
        <taxon>Gammaproteobacteria</taxon>
        <taxon>Alteromonadales</taxon>
        <taxon>Shewanellaceae</taxon>
        <taxon>Shewanella</taxon>
    </lineage>
</organism>
<evidence type="ECO:0000256" key="1">
    <source>
        <dbReference type="SAM" id="MobiDB-lite"/>
    </source>
</evidence>
<dbReference type="OrthoDB" id="5918844at2"/>
<accession>Q8EDQ5</accession>
<name>Q8EDQ5_SHEON</name>
<dbReference type="HOGENOM" id="CLU_1260721_0_0_6"/>
<keyword evidence="3" id="KW-1185">Reference proteome</keyword>
<feature type="compositionally biased region" description="Basic and acidic residues" evidence="1">
    <location>
        <begin position="81"/>
        <end position="97"/>
    </location>
</feature>
<feature type="compositionally biased region" description="Polar residues" evidence="1">
    <location>
        <begin position="1"/>
        <end position="44"/>
    </location>
</feature>
<reference evidence="2 3" key="2">
    <citation type="journal article" date="2005" name="Proteomics">
        <title>Global detection and characterization of hypothetical proteins in Shewanella oneidensis MR-1 using LC-MS based proteomics.</title>
        <authorList>
            <person name="Elias D.A."/>
            <person name="Monroe M.E."/>
            <person name="Marshall M.J."/>
            <person name="Romine M.F."/>
            <person name="Belieav A.S."/>
            <person name="Fredrickson J.K."/>
            <person name="Anderson G.A."/>
            <person name="Smith R.D."/>
            <person name="Lipton M.S."/>
        </authorList>
    </citation>
    <scope>NUCLEOTIDE SEQUENCE [LARGE SCALE GENOMIC DNA]</scope>
    <source>
        <strain evidence="3">ATCC 700550 / JCM 31522 / CIP 106686 / LMG 19005 / NCIMB 14063 / MR-1</strain>
    </source>
</reference>
<evidence type="ECO:0000313" key="2">
    <source>
        <dbReference type="EMBL" id="AAN55716.1"/>
    </source>
</evidence>
<feature type="compositionally biased region" description="Low complexity" evidence="1">
    <location>
        <begin position="71"/>
        <end position="80"/>
    </location>
</feature>
<sequence>MSEPQAKTQTRSRKNAGQSVSTTATVAQDPLLQTQKTESQTVVNSDADKATADAEAKAKLEADTLAKEQAEQAAKQAAEQQAKDEAEAKAKADEQDKLNPTNQDGSNEKPLSKNPSYLNVAGGNDLAIVGAFTVRAKADAGFWRSGVQFHRLTETLVLVVDGDHVSTDDVSTLEPDAKHVVCLTREKAERVHREPNLVVEDVDLETLIDPASVIDLASK</sequence>
<dbReference type="BioCyc" id="SONE211586:G1GMP-2473-MONOMER"/>
<dbReference type="PATRIC" id="fig|211586.12.peg.2590"/>
<reference evidence="2 3" key="1">
    <citation type="journal article" date="2002" name="Nat. Biotechnol.">
        <title>Genome sequence of the dissimilatory metal ion-reducing bacterium Shewanella oneidensis.</title>
        <authorList>
            <person name="Heidelberg J.F."/>
            <person name="Paulsen I.T."/>
            <person name="Nelson K.E."/>
            <person name="Gaidos E.J."/>
            <person name="Nelson W.C."/>
            <person name="Read T.D."/>
            <person name="Eisen J.A."/>
            <person name="Seshadri R."/>
            <person name="Ward N."/>
            <person name="Methe B."/>
            <person name="Clayton R.A."/>
            <person name="Meyer T."/>
            <person name="Tsapin A."/>
            <person name="Scott J."/>
            <person name="Beanan M."/>
            <person name="Brinkac L."/>
            <person name="Daugherty S."/>
            <person name="DeBoy R.T."/>
            <person name="Dodson R.J."/>
            <person name="Durkin A.S."/>
            <person name="Haft D.H."/>
            <person name="Kolonay J.F."/>
            <person name="Madupu R."/>
            <person name="Peterson J.D."/>
            <person name="Umayam L.A."/>
            <person name="White O."/>
            <person name="Wolf A.M."/>
            <person name="Vamathevan J."/>
            <person name="Weidman J."/>
            <person name="Impraim M."/>
            <person name="Lee K."/>
            <person name="Berry K."/>
            <person name="Lee C."/>
            <person name="Mueller J."/>
            <person name="Khouri H."/>
            <person name="Gill J."/>
            <person name="Utterback T.R."/>
            <person name="McDonald L.A."/>
            <person name="Feldblyum T.V."/>
            <person name="Smith H.O."/>
            <person name="Venter J.C."/>
            <person name="Nealson K.H."/>
            <person name="Fraser C.M."/>
        </authorList>
    </citation>
    <scope>NUCLEOTIDE SEQUENCE [LARGE SCALE GENOMIC DNA]</scope>
    <source>
        <strain evidence="3">ATCC 700550 / JCM 31522 / CIP 106686 / LMG 19005 / NCIMB 14063 / MR-1</strain>
    </source>
</reference>